<keyword evidence="5" id="KW-0119">Carbohydrate metabolism</keyword>
<gene>
    <name evidence="6" type="ORF">ACFQ2O_09690</name>
</gene>
<keyword evidence="4" id="KW-0456">Lyase</keyword>
<dbReference type="InterPro" id="IPR013785">
    <property type="entry name" value="Aldolase_TIM"/>
</dbReference>
<comment type="pathway">
    <text evidence="1">Carbohydrate acid metabolism.</text>
</comment>
<reference evidence="7" key="1">
    <citation type="journal article" date="2019" name="Int. J. Syst. Evol. Microbiol.">
        <title>The Global Catalogue of Microorganisms (GCM) 10K type strain sequencing project: providing services to taxonomists for standard genome sequencing and annotation.</title>
        <authorList>
            <consortium name="The Broad Institute Genomics Platform"/>
            <consortium name="The Broad Institute Genome Sequencing Center for Infectious Disease"/>
            <person name="Wu L."/>
            <person name="Ma J."/>
        </authorList>
    </citation>
    <scope>NUCLEOTIDE SEQUENCE [LARGE SCALE GENOMIC DNA]</scope>
    <source>
        <strain evidence="7">JCM 31319</strain>
    </source>
</reference>
<dbReference type="PANTHER" id="PTHR30246">
    <property type="entry name" value="2-KETO-3-DEOXY-6-PHOSPHOGLUCONATE ALDOLASE"/>
    <property type="match status" value="1"/>
</dbReference>
<comment type="subunit">
    <text evidence="3">Homotrimer.</text>
</comment>
<dbReference type="Pfam" id="PF01081">
    <property type="entry name" value="Aldolase"/>
    <property type="match status" value="1"/>
</dbReference>
<dbReference type="Proteomes" id="UP001597094">
    <property type="component" value="Unassembled WGS sequence"/>
</dbReference>
<dbReference type="EMBL" id="JBHTLD010000071">
    <property type="protein sequence ID" value="MFD1186477.1"/>
    <property type="molecule type" value="Genomic_DNA"/>
</dbReference>
<evidence type="ECO:0000313" key="6">
    <source>
        <dbReference type="EMBL" id="MFD1186477.1"/>
    </source>
</evidence>
<protein>
    <submittedName>
        <fullName evidence="6">Bifunctional 4-hydroxy-2-oxoglutarate aldolase/2-dehydro-3-deoxy-phosphogluconate aldolase</fullName>
    </submittedName>
</protein>
<comment type="caution">
    <text evidence="6">The sequence shown here is derived from an EMBL/GenBank/DDBJ whole genome shotgun (WGS) entry which is preliminary data.</text>
</comment>
<keyword evidence="7" id="KW-1185">Reference proteome</keyword>
<evidence type="ECO:0000256" key="2">
    <source>
        <dbReference type="ARBA" id="ARBA00006906"/>
    </source>
</evidence>
<dbReference type="RefSeq" id="WP_377526444.1">
    <property type="nucleotide sequence ID" value="NZ_JBHTLD010000071.1"/>
</dbReference>
<dbReference type="InterPro" id="IPR000887">
    <property type="entry name" value="Aldlse_KDPG_KHG"/>
</dbReference>
<accession>A0ABW3SRF0</accession>
<evidence type="ECO:0000256" key="4">
    <source>
        <dbReference type="ARBA" id="ARBA00023239"/>
    </source>
</evidence>
<dbReference type="CDD" id="cd00452">
    <property type="entry name" value="KDPG_aldolase"/>
    <property type="match status" value="1"/>
</dbReference>
<comment type="similarity">
    <text evidence="2">Belongs to the KHG/KDPG aldolase family.</text>
</comment>
<evidence type="ECO:0000313" key="7">
    <source>
        <dbReference type="Proteomes" id="UP001597094"/>
    </source>
</evidence>
<evidence type="ECO:0000256" key="3">
    <source>
        <dbReference type="ARBA" id="ARBA00011233"/>
    </source>
</evidence>
<sequence length="219" mass="23911">MPTKETALQAILDQGLLPLFFYEDAEVSLEIIKTLYKAGVRTLEYTNRGAAALDNFTYLKSELGKEYTDLHLGIGTIKTVEEANAFIKAGADYIVAPIVDPAVGNIAHEANLLWIPGCFTPTEIHVAQQAQAALIKLFPANILGPAFMASIKELFKGQLFIPTGGVELDKDNISTWFKSGVCAVGMGSKLISKEVLAQRQYDILHEQTIKALELVKASR</sequence>
<dbReference type="Gene3D" id="3.20.20.70">
    <property type="entry name" value="Aldolase class I"/>
    <property type="match status" value="1"/>
</dbReference>
<dbReference type="SUPFAM" id="SSF51569">
    <property type="entry name" value="Aldolase"/>
    <property type="match status" value="1"/>
</dbReference>
<proteinExistence type="inferred from homology"/>
<organism evidence="6 7">
    <name type="scientific">Pontibacter rugosus</name>
    <dbReference type="NCBI Taxonomy" id="1745966"/>
    <lineage>
        <taxon>Bacteria</taxon>
        <taxon>Pseudomonadati</taxon>
        <taxon>Bacteroidota</taxon>
        <taxon>Cytophagia</taxon>
        <taxon>Cytophagales</taxon>
        <taxon>Hymenobacteraceae</taxon>
        <taxon>Pontibacter</taxon>
    </lineage>
</organism>
<name>A0ABW3SRF0_9BACT</name>
<evidence type="ECO:0000256" key="1">
    <source>
        <dbReference type="ARBA" id="ARBA00004761"/>
    </source>
</evidence>
<evidence type="ECO:0000256" key="5">
    <source>
        <dbReference type="ARBA" id="ARBA00023277"/>
    </source>
</evidence>
<dbReference type="PANTHER" id="PTHR30246:SF1">
    <property type="entry name" value="2-DEHYDRO-3-DEOXY-6-PHOSPHOGALACTONATE ALDOLASE-RELATED"/>
    <property type="match status" value="1"/>
</dbReference>